<evidence type="ECO:0000313" key="3">
    <source>
        <dbReference type="EMBL" id="SEW00286.1"/>
    </source>
</evidence>
<dbReference type="EMBL" id="FOIT01000003">
    <property type="protein sequence ID" value="SEW00286.1"/>
    <property type="molecule type" value="Genomic_DNA"/>
</dbReference>
<reference evidence="3 4" key="1">
    <citation type="submission" date="2016-10" db="EMBL/GenBank/DDBJ databases">
        <authorList>
            <person name="Varghese N."/>
            <person name="Submissions S."/>
        </authorList>
    </citation>
    <scope>NUCLEOTIDE SEQUENCE [LARGE SCALE GENOMIC DNA]</scope>
    <source>
        <strain evidence="3 4">IBRC-M10081</strain>
    </source>
</reference>
<dbReference type="AlphaFoldDB" id="A0A662Z513"/>
<dbReference type="RefSeq" id="WP_091474756.1">
    <property type="nucleotide sequence ID" value="NZ_FOIT01000003.1"/>
</dbReference>
<keyword evidence="4" id="KW-1185">Reference proteome</keyword>
<evidence type="ECO:0000313" key="4">
    <source>
        <dbReference type="Proteomes" id="UP000243605"/>
    </source>
</evidence>
<dbReference type="NCBIfam" id="NF033194">
    <property type="entry name" value="lipo_EMYY"/>
    <property type="match status" value="1"/>
</dbReference>
<accession>A0A662Z513</accession>
<feature type="signal peptide" evidence="2">
    <location>
        <begin position="1"/>
        <end position="22"/>
    </location>
</feature>
<protein>
    <recommendedName>
        <fullName evidence="5">Cell-wall binding lipoprotein</fullName>
    </recommendedName>
</protein>
<name>A0A662Z513_9STAP</name>
<evidence type="ECO:0000256" key="1">
    <source>
        <dbReference type="SAM" id="Coils"/>
    </source>
</evidence>
<keyword evidence="1" id="KW-0175">Coiled coil</keyword>
<dbReference type="PROSITE" id="PS51257">
    <property type="entry name" value="PROKAR_LIPOPROTEIN"/>
    <property type="match status" value="1"/>
</dbReference>
<feature type="coiled-coil region" evidence="1">
    <location>
        <begin position="160"/>
        <end position="201"/>
    </location>
</feature>
<organism evidence="3 4">
    <name type="scientific">Aliicoccus persicus</name>
    <dbReference type="NCBI Taxonomy" id="930138"/>
    <lineage>
        <taxon>Bacteria</taxon>
        <taxon>Bacillati</taxon>
        <taxon>Bacillota</taxon>
        <taxon>Bacilli</taxon>
        <taxon>Bacillales</taxon>
        <taxon>Staphylococcaceae</taxon>
        <taxon>Aliicoccus</taxon>
    </lineage>
</organism>
<keyword evidence="2" id="KW-0732">Signal</keyword>
<evidence type="ECO:0008006" key="5">
    <source>
        <dbReference type="Google" id="ProtNLM"/>
    </source>
</evidence>
<feature type="chain" id="PRO_5038339799" description="Cell-wall binding lipoprotein" evidence="2">
    <location>
        <begin position="23"/>
        <end position="293"/>
    </location>
</feature>
<dbReference type="InterPro" id="IPR048013">
    <property type="entry name" value="EMYY_lipop"/>
</dbReference>
<dbReference type="Proteomes" id="UP000243605">
    <property type="component" value="Unassembled WGS sequence"/>
</dbReference>
<evidence type="ECO:0000256" key="2">
    <source>
        <dbReference type="SAM" id="SignalP"/>
    </source>
</evidence>
<dbReference type="OrthoDB" id="2417203at2"/>
<sequence length="293" mass="34480">MKRIMLLNILLLLLTACSNSLGEALEDYQRDMSEIATKNDQLNTLLESFDYSLLNGSSINGDSASLRNSLREMSTVIEDEIVPLVDEIEQELETIEITNDEIDSIHTTFLESFAVKQDFINDIERYIELYYQTLTKSEELVRLSQMFIENQEIRNEYIASAETEEEEEEVNRIIDQINENSSELENSAKELQETTESEDKQNYIDESLTPIIEEHIRKLNEMNLDTDIAIRVRSITLEMYYGYERYYTERRDTLFYNEELERLQIDTILQQINVYEQLESTYIESLEELINES</sequence>
<proteinExistence type="predicted"/>
<gene>
    <name evidence="3" type="ORF">SAMN05192557_1160</name>
</gene>